<evidence type="ECO:0000256" key="4">
    <source>
        <dbReference type="ARBA" id="ARBA00023136"/>
    </source>
</evidence>
<evidence type="ECO:0000313" key="7">
    <source>
        <dbReference type="EMBL" id="KAL3307453.1"/>
    </source>
</evidence>
<feature type="signal peptide" evidence="5">
    <location>
        <begin position="1"/>
        <end position="16"/>
    </location>
</feature>
<reference evidence="7 8" key="1">
    <citation type="submission" date="2024-11" db="EMBL/GenBank/DDBJ databases">
        <title>Adaptive evolution of stress response genes in parasites aligns with host niche diversity.</title>
        <authorList>
            <person name="Hahn C."/>
            <person name="Resl P."/>
        </authorList>
    </citation>
    <scope>NUCLEOTIDE SEQUENCE [LARGE SCALE GENOMIC DNA]</scope>
    <source>
        <strain evidence="7">EGGRZ-B1_66</strain>
        <tissue evidence="7">Body</tissue>
    </source>
</reference>
<keyword evidence="3" id="KW-1133">Transmembrane helix</keyword>
<dbReference type="PANTHER" id="PTHR13800:SF12">
    <property type="entry name" value="TRANSIENT RECEPTOR POTENTIAL CATION CHANNEL SUBFAMILY M MEMBER-LIKE 2"/>
    <property type="match status" value="1"/>
</dbReference>
<protein>
    <submittedName>
        <fullName evidence="7">Transient receptor putative cation channel subfamily M member 2</fullName>
    </submittedName>
</protein>
<proteinExistence type="predicted"/>
<dbReference type="EMBL" id="JBJKFK010007317">
    <property type="protein sequence ID" value="KAL3307453.1"/>
    <property type="molecule type" value="Genomic_DNA"/>
</dbReference>
<feature type="domain" description="TRPM-like" evidence="6">
    <location>
        <begin position="1"/>
        <end position="84"/>
    </location>
</feature>
<evidence type="ECO:0000259" key="6">
    <source>
        <dbReference type="Pfam" id="PF25508"/>
    </source>
</evidence>
<evidence type="ECO:0000256" key="1">
    <source>
        <dbReference type="ARBA" id="ARBA00004141"/>
    </source>
</evidence>
<evidence type="ECO:0000256" key="5">
    <source>
        <dbReference type="SAM" id="SignalP"/>
    </source>
</evidence>
<gene>
    <name evidence="7" type="primary">TRPM2_19</name>
    <name evidence="7" type="ORF">Ciccas_014031</name>
</gene>
<comment type="subcellular location">
    <subcellularLocation>
        <location evidence="1">Membrane</location>
        <topology evidence="1">Multi-pass membrane protein</topology>
    </subcellularLocation>
</comment>
<accession>A0ABD2PK88</accession>
<evidence type="ECO:0000256" key="2">
    <source>
        <dbReference type="ARBA" id="ARBA00022692"/>
    </source>
</evidence>
<keyword evidence="5" id="KW-0732">Signal</keyword>
<dbReference type="Proteomes" id="UP001626550">
    <property type="component" value="Unassembled WGS sequence"/>
</dbReference>
<keyword evidence="7" id="KW-0675">Receptor</keyword>
<dbReference type="PANTHER" id="PTHR13800">
    <property type="entry name" value="TRANSIENT RECEPTOR POTENTIAL CATION CHANNEL, SUBFAMILY M, MEMBER 6"/>
    <property type="match status" value="1"/>
</dbReference>
<dbReference type="GO" id="GO:0016020">
    <property type="term" value="C:membrane"/>
    <property type="evidence" value="ECO:0007669"/>
    <property type="project" value="UniProtKB-SubCell"/>
</dbReference>
<organism evidence="7 8">
    <name type="scientific">Cichlidogyrus casuarinus</name>
    <dbReference type="NCBI Taxonomy" id="1844966"/>
    <lineage>
        <taxon>Eukaryota</taxon>
        <taxon>Metazoa</taxon>
        <taxon>Spiralia</taxon>
        <taxon>Lophotrochozoa</taxon>
        <taxon>Platyhelminthes</taxon>
        <taxon>Monogenea</taxon>
        <taxon>Monopisthocotylea</taxon>
        <taxon>Dactylogyridea</taxon>
        <taxon>Ancyrocephalidae</taxon>
        <taxon>Cichlidogyrus</taxon>
    </lineage>
</organism>
<evidence type="ECO:0000256" key="3">
    <source>
        <dbReference type="ARBA" id="ARBA00022989"/>
    </source>
</evidence>
<dbReference type="AlphaFoldDB" id="A0ABD2PK88"/>
<keyword evidence="8" id="KW-1185">Reference proteome</keyword>
<dbReference type="InterPro" id="IPR050927">
    <property type="entry name" value="TRPM"/>
</dbReference>
<name>A0ABD2PK88_9PLAT</name>
<dbReference type="Pfam" id="PF25508">
    <property type="entry name" value="TRPM2"/>
    <property type="match status" value="1"/>
</dbReference>
<dbReference type="InterPro" id="IPR057366">
    <property type="entry name" value="TRPM-like"/>
</dbReference>
<keyword evidence="4" id="KW-0472">Membrane</keyword>
<feature type="chain" id="PRO_5044750303" evidence="5">
    <location>
        <begin position="17"/>
        <end position="156"/>
    </location>
</feature>
<keyword evidence="2" id="KW-0812">Transmembrane</keyword>
<evidence type="ECO:0000313" key="8">
    <source>
        <dbReference type="Proteomes" id="UP001626550"/>
    </source>
</evidence>
<comment type="caution">
    <text evidence="7">The sequence shown here is derived from an EMBL/GenBank/DDBJ whole genome shotgun (WGS) entry which is preliminary data.</text>
</comment>
<sequence length="156" mass="17571">MAAALLASILLSELCGITDDLTDKEDYETLAKQYEEEAEGVLNECYEEDGDRALMLVYRKLKFYGDTSAIRLAARGECIRFMSHPCCQDLLSEVWMGELSIKNGFLRMVGGMTLGLTFPFLIPQVIRYSRQDAPTQSTDTVSSVNIEYAEIFDQKN</sequence>